<dbReference type="VEuPathDB" id="FungiDB:GVI51_G09779"/>
<dbReference type="GO" id="GO:0036261">
    <property type="term" value="P:7-methylguanosine cap hypermethylation"/>
    <property type="evidence" value="ECO:0007669"/>
    <property type="project" value="EnsemblFungi"/>
</dbReference>
<evidence type="ECO:0000256" key="7">
    <source>
        <dbReference type="ARBA" id="ARBA00023242"/>
    </source>
</evidence>
<dbReference type="InterPro" id="IPR034100">
    <property type="entry name" value="Sm_F"/>
</dbReference>
<comment type="subcellular location">
    <subcellularLocation>
        <location evidence="1 10">Nucleus</location>
    </subcellularLocation>
</comment>
<evidence type="ECO:0000256" key="2">
    <source>
        <dbReference type="ARBA" id="ARBA00007927"/>
    </source>
</evidence>
<dbReference type="AlphaFoldDB" id="A0A0W0E319"/>
<dbReference type="PhylomeDB" id="A0A0W0E319"/>
<dbReference type="GO" id="GO:0000398">
    <property type="term" value="P:mRNA splicing, via spliceosome"/>
    <property type="evidence" value="ECO:0007669"/>
    <property type="project" value="EnsemblFungi"/>
</dbReference>
<dbReference type="PIRSF" id="PIRSF006609">
    <property type="entry name" value="snRNP_SmF"/>
    <property type="match status" value="1"/>
</dbReference>
<dbReference type="Gene3D" id="2.30.30.100">
    <property type="match status" value="1"/>
</dbReference>
<dbReference type="VEuPathDB" id="FungiDB:B1J91_G09933g"/>
<dbReference type="CDD" id="cd01722">
    <property type="entry name" value="Sm_F"/>
    <property type="match status" value="1"/>
</dbReference>
<dbReference type="SMART" id="SM00651">
    <property type="entry name" value="Sm"/>
    <property type="match status" value="1"/>
</dbReference>
<keyword evidence="8 10" id="KW-0687">Ribonucleoprotein</keyword>
<dbReference type="InterPro" id="IPR016487">
    <property type="entry name" value="Lsm6/sSmF"/>
</dbReference>
<dbReference type="GO" id="GO:0034715">
    <property type="term" value="C:pICln-Sm protein complex"/>
    <property type="evidence" value="ECO:0007669"/>
    <property type="project" value="TreeGrafter"/>
</dbReference>
<keyword evidence="3 10" id="KW-0507">mRNA processing</keyword>
<evidence type="ECO:0000256" key="8">
    <source>
        <dbReference type="ARBA" id="ARBA00023274"/>
    </source>
</evidence>
<dbReference type="GO" id="GO:0046540">
    <property type="term" value="C:U4/U6 x U5 tri-snRNP complex"/>
    <property type="evidence" value="ECO:0007669"/>
    <property type="project" value="EnsemblFungi"/>
</dbReference>
<dbReference type="VEuPathDB" id="FungiDB:GW608_G09647"/>
<evidence type="ECO:0000256" key="4">
    <source>
        <dbReference type="ARBA" id="ARBA00022728"/>
    </source>
</evidence>
<keyword evidence="5 10" id="KW-0694">RNA-binding</keyword>
<reference evidence="12 13" key="1">
    <citation type="submission" date="2015-10" db="EMBL/GenBank/DDBJ databases">
        <title>Draft genomes sequences of Candida glabrata isolates 1A, 1B, 2A, 2B, 3A and 3B.</title>
        <authorList>
            <person name="Haavelsrud O.E."/>
            <person name="Gaustad P."/>
        </authorList>
    </citation>
    <scope>NUCLEOTIDE SEQUENCE [LARGE SCALE GENOMIC DNA]</scope>
    <source>
        <strain evidence="12">910700640</strain>
    </source>
</reference>
<evidence type="ECO:0000259" key="11">
    <source>
        <dbReference type="PROSITE" id="PS52002"/>
    </source>
</evidence>
<protein>
    <recommendedName>
        <fullName evidence="9">Sm protein F</fullName>
    </recommendedName>
</protein>
<dbReference type="InterPro" id="IPR047575">
    <property type="entry name" value="Sm"/>
</dbReference>
<evidence type="ECO:0000256" key="5">
    <source>
        <dbReference type="ARBA" id="ARBA00022884"/>
    </source>
</evidence>
<feature type="domain" description="Sm" evidence="11">
    <location>
        <begin position="8"/>
        <end position="81"/>
    </location>
</feature>
<keyword evidence="7 10" id="KW-0539">Nucleus</keyword>
<dbReference type="GO" id="GO:0005687">
    <property type="term" value="C:U4 snRNP"/>
    <property type="evidence" value="ECO:0007669"/>
    <property type="project" value="EnsemblFungi"/>
</dbReference>
<evidence type="ECO:0000256" key="1">
    <source>
        <dbReference type="ARBA" id="ARBA00004123"/>
    </source>
</evidence>
<sequence>MSDFTPINPKPFLKDLVDKPIVVTLKFNKTQYRGVLVSTDNYFNLQLRDAQEYVAGELKGTLGELFIRCNNVLYIGEDLSKEDTNA</sequence>
<evidence type="ECO:0000256" key="6">
    <source>
        <dbReference type="ARBA" id="ARBA00023187"/>
    </source>
</evidence>
<gene>
    <name evidence="12" type="ORF">AO440_001892</name>
</gene>
<dbReference type="GO" id="GO:0071013">
    <property type="term" value="C:catalytic step 2 spliceosome"/>
    <property type="evidence" value="ECO:0007669"/>
    <property type="project" value="TreeGrafter"/>
</dbReference>
<dbReference type="VEuPathDB" id="FungiDB:GWK60_G09647"/>
<dbReference type="SUPFAM" id="SSF50182">
    <property type="entry name" value="Sm-like ribonucleoproteins"/>
    <property type="match status" value="1"/>
</dbReference>
<evidence type="ECO:0000256" key="3">
    <source>
        <dbReference type="ARBA" id="ARBA00022664"/>
    </source>
</evidence>
<evidence type="ECO:0000256" key="9">
    <source>
        <dbReference type="ARBA" id="ARBA00030144"/>
    </source>
</evidence>
<proteinExistence type="inferred from homology"/>
<dbReference type="GO" id="GO:0005682">
    <property type="term" value="C:U5 snRNP"/>
    <property type="evidence" value="ECO:0007669"/>
    <property type="project" value="EnsemblFungi"/>
</dbReference>
<dbReference type="GO" id="GO:1990935">
    <property type="term" value="F:splicing factor binding"/>
    <property type="evidence" value="ECO:0007669"/>
    <property type="project" value="EnsemblFungi"/>
</dbReference>
<dbReference type="FunFam" id="2.30.30.100:FF:000070">
    <property type="entry name" value="Small nuclear ribonucleoprotein F"/>
    <property type="match status" value="1"/>
</dbReference>
<dbReference type="GO" id="GO:0008266">
    <property type="term" value="F:poly(U) RNA binding"/>
    <property type="evidence" value="ECO:0007669"/>
    <property type="project" value="EnsemblFungi"/>
</dbReference>
<dbReference type="GO" id="GO:0071014">
    <property type="term" value="C:post-mRNA release spliceosomal complex"/>
    <property type="evidence" value="ECO:0007669"/>
    <property type="project" value="EnsemblFungi"/>
</dbReference>
<name>A0A0W0E319_CANGB</name>
<dbReference type="GO" id="GO:0005686">
    <property type="term" value="C:U2 snRNP"/>
    <property type="evidence" value="ECO:0007669"/>
    <property type="project" value="EnsemblFungi"/>
</dbReference>
<dbReference type="Pfam" id="PF01423">
    <property type="entry name" value="LSM"/>
    <property type="match status" value="1"/>
</dbReference>
<evidence type="ECO:0000313" key="12">
    <source>
        <dbReference type="EMBL" id="KTB06210.1"/>
    </source>
</evidence>
<comment type="caution">
    <text evidence="12">The sequence shown here is derived from an EMBL/GenBank/DDBJ whole genome shotgun (WGS) entry which is preliminary data.</text>
</comment>
<evidence type="ECO:0000313" key="13">
    <source>
        <dbReference type="Proteomes" id="UP000054886"/>
    </source>
</evidence>
<dbReference type="PROSITE" id="PS52002">
    <property type="entry name" value="SM"/>
    <property type="match status" value="1"/>
</dbReference>
<dbReference type="InterPro" id="IPR001163">
    <property type="entry name" value="Sm_dom_euk/arc"/>
</dbReference>
<dbReference type="InterPro" id="IPR010920">
    <property type="entry name" value="LSM_dom_sf"/>
</dbReference>
<accession>A0A0W0E319</accession>
<dbReference type="EMBL" id="LLZZ01000110">
    <property type="protein sequence ID" value="KTB06210.1"/>
    <property type="molecule type" value="Genomic_DNA"/>
</dbReference>
<evidence type="ECO:0000256" key="10">
    <source>
        <dbReference type="PIRNR" id="PIRNR006609"/>
    </source>
</evidence>
<organism evidence="12 13">
    <name type="scientific">Candida glabrata</name>
    <name type="common">Yeast</name>
    <name type="synonym">Torulopsis glabrata</name>
    <dbReference type="NCBI Taxonomy" id="5478"/>
    <lineage>
        <taxon>Eukaryota</taxon>
        <taxon>Fungi</taxon>
        <taxon>Dikarya</taxon>
        <taxon>Ascomycota</taxon>
        <taxon>Saccharomycotina</taxon>
        <taxon>Saccharomycetes</taxon>
        <taxon>Saccharomycetales</taxon>
        <taxon>Saccharomycetaceae</taxon>
        <taxon>Nakaseomyces</taxon>
    </lineage>
</organism>
<keyword evidence="4 10" id="KW-0747">Spliceosome</keyword>
<dbReference type="Proteomes" id="UP000054886">
    <property type="component" value="Unassembled WGS sequence"/>
</dbReference>
<dbReference type="GO" id="GO:0000974">
    <property type="term" value="C:Prp19 complex"/>
    <property type="evidence" value="ECO:0007669"/>
    <property type="project" value="EnsemblFungi"/>
</dbReference>
<keyword evidence="6 10" id="KW-0508">mRNA splicing</keyword>
<dbReference type="VEuPathDB" id="FungiDB:CAGL0G09933g"/>
<dbReference type="PANTHER" id="PTHR11021:SF0">
    <property type="entry name" value="SMALL NUCLEAR RIBONUCLEOPROTEIN F"/>
    <property type="match status" value="1"/>
</dbReference>
<dbReference type="GO" id="GO:0005685">
    <property type="term" value="C:U1 snRNP"/>
    <property type="evidence" value="ECO:0007669"/>
    <property type="project" value="EnsemblFungi"/>
</dbReference>
<dbReference type="PANTHER" id="PTHR11021">
    <property type="entry name" value="SMALL NUCLEAR RIBONUCLEOPROTEIN F SNRNP-F"/>
    <property type="match status" value="1"/>
</dbReference>
<dbReference type="OrthoDB" id="409625at2759"/>
<comment type="similarity">
    <text evidence="2 10">Belongs to the snRNP Sm proteins family. SmF/LSm6 subfamily.</text>
</comment>